<evidence type="ECO:0000313" key="3">
    <source>
        <dbReference type="Proteomes" id="UP000241444"/>
    </source>
</evidence>
<gene>
    <name evidence="2" type="ORF">CU102_08535</name>
</gene>
<dbReference type="Proteomes" id="UP000241444">
    <property type="component" value="Unassembled WGS sequence"/>
</dbReference>
<feature type="transmembrane region" description="Helical" evidence="1">
    <location>
        <begin position="60"/>
        <end position="80"/>
    </location>
</feature>
<reference evidence="3" key="1">
    <citation type="submission" date="2017-11" db="EMBL/GenBank/DDBJ databases">
        <authorList>
            <person name="Kuznetsova I."/>
            <person name="Sazanova A."/>
            <person name="Chirak E."/>
            <person name="Safronova V."/>
            <person name="Willems A."/>
        </authorList>
    </citation>
    <scope>NUCLEOTIDE SEQUENCE [LARGE SCALE GENOMIC DNA]</scope>
    <source>
        <strain evidence="3">STM 196</strain>
    </source>
</reference>
<keyword evidence="3" id="KW-1185">Reference proteome</keyword>
<dbReference type="EMBL" id="PGGO01000005">
    <property type="protein sequence ID" value="PSH69418.1"/>
    <property type="molecule type" value="Genomic_DNA"/>
</dbReference>
<feature type="transmembrane region" description="Helical" evidence="1">
    <location>
        <begin position="34"/>
        <end position="55"/>
    </location>
</feature>
<organism evidence="2 3">
    <name type="scientific">Phyllobacterium brassicacearum</name>
    <dbReference type="NCBI Taxonomy" id="314235"/>
    <lineage>
        <taxon>Bacteria</taxon>
        <taxon>Pseudomonadati</taxon>
        <taxon>Pseudomonadota</taxon>
        <taxon>Alphaproteobacteria</taxon>
        <taxon>Hyphomicrobiales</taxon>
        <taxon>Phyllobacteriaceae</taxon>
        <taxon>Phyllobacterium</taxon>
    </lineage>
</organism>
<protein>
    <submittedName>
        <fullName evidence="2">Uncharacterized protein</fullName>
    </submittedName>
</protein>
<dbReference type="RefSeq" id="WP_106710676.1">
    <property type="nucleotide sequence ID" value="NZ_PGGO01000005.1"/>
</dbReference>
<evidence type="ECO:0000313" key="2">
    <source>
        <dbReference type="EMBL" id="PSH69418.1"/>
    </source>
</evidence>
<proteinExistence type="predicted"/>
<evidence type="ECO:0000256" key="1">
    <source>
        <dbReference type="SAM" id="Phobius"/>
    </source>
</evidence>
<keyword evidence="1" id="KW-0812">Transmembrane</keyword>
<dbReference type="AlphaFoldDB" id="A0A2P7BSI5"/>
<name>A0A2P7BSI5_9HYPH</name>
<sequence>MDRYETFATWIFIVFGALIVGGLMAFGITMDDKATFLFALGSACAAFLLGFAVIFDQPRLYGLILFVSIALVAGSITALVT</sequence>
<accession>A0A2P7BSI5</accession>
<feature type="transmembrane region" description="Helical" evidence="1">
    <location>
        <begin position="7"/>
        <end position="28"/>
    </location>
</feature>
<comment type="caution">
    <text evidence="2">The sequence shown here is derived from an EMBL/GenBank/DDBJ whole genome shotgun (WGS) entry which is preliminary data.</text>
</comment>
<keyword evidence="1" id="KW-1133">Transmembrane helix</keyword>
<dbReference type="OrthoDB" id="8420687at2"/>
<keyword evidence="1" id="KW-0472">Membrane</keyword>